<gene>
    <name evidence="1" type="ORF">FHX73_112758</name>
</gene>
<comment type="caution">
    <text evidence="1">The sequence shown here is derived from an EMBL/GenBank/DDBJ whole genome shotgun (WGS) entry which is preliminary data.</text>
</comment>
<keyword evidence="2" id="KW-1185">Reference proteome</keyword>
<dbReference type="EMBL" id="VIWT01000001">
    <property type="protein sequence ID" value="TWF98928.1"/>
    <property type="molecule type" value="Genomic_DNA"/>
</dbReference>
<sequence>MKRICLALPTNRPCAATITAAHGEAAWAAEQFGVEVHLLVLDSCTGAELAEHAAVLAALPHRPGVVAHHLDEPAQRRFLRAVIERAVPGTGRAERLLELMLPAGVSYGACTNRAFLIAAALGCESVHRRDSDSRYQELDGETIHPLRHELDLLGRPAGEVAPRATRAVLDPAMAARPVSLVGGSFLGEMSVDVGEIRELSPQVYQDVVALYAPGELDGVRKRWLASRSFTGAGGGAFTADRSTLGAFDPYAVEMCNIALAGEVYQRVPLPPATDTIGSDYFLIHLVHDAKLPGAVHNRHILNYYTPERRTEQGFLAYQVRFVKFLLSMLQLNHVRERTARAGAELLDERHRLRADLVAGIVRESLELDPAPNRGRLAVLDRGYRELGGRYAEVADLVADRSAELLDGARADMADFALLLADWDAMIRACDHVVPGGPN</sequence>
<dbReference type="Proteomes" id="UP000317940">
    <property type="component" value="Unassembled WGS sequence"/>
</dbReference>
<dbReference type="AlphaFoldDB" id="A0A561UHT4"/>
<protein>
    <submittedName>
        <fullName evidence="1">Uncharacterized protein</fullName>
    </submittedName>
</protein>
<name>A0A561UHT4_9ACTN</name>
<dbReference type="OrthoDB" id="3285495at2"/>
<dbReference type="Pfam" id="PF19787">
    <property type="entry name" value="DUF6271"/>
    <property type="match status" value="1"/>
</dbReference>
<dbReference type="RefSeq" id="WP_145905280.1">
    <property type="nucleotide sequence ID" value="NZ_BAAAMZ010000011.1"/>
</dbReference>
<accession>A0A561UHT4</accession>
<organism evidence="1 2">
    <name type="scientific">Kitasatospora viridis</name>
    <dbReference type="NCBI Taxonomy" id="281105"/>
    <lineage>
        <taxon>Bacteria</taxon>
        <taxon>Bacillati</taxon>
        <taxon>Actinomycetota</taxon>
        <taxon>Actinomycetes</taxon>
        <taxon>Kitasatosporales</taxon>
        <taxon>Streptomycetaceae</taxon>
        <taxon>Kitasatospora</taxon>
    </lineage>
</organism>
<proteinExistence type="predicted"/>
<evidence type="ECO:0000313" key="1">
    <source>
        <dbReference type="EMBL" id="TWF98928.1"/>
    </source>
</evidence>
<evidence type="ECO:0000313" key="2">
    <source>
        <dbReference type="Proteomes" id="UP000317940"/>
    </source>
</evidence>
<dbReference type="InterPro" id="IPR046238">
    <property type="entry name" value="DUF6271"/>
</dbReference>
<reference evidence="1 2" key="1">
    <citation type="submission" date="2019-06" db="EMBL/GenBank/DDBJ databases">
        <title>Sequencing the genomes of 1000 actinobacteria strains.</title>
        <authorList>
            <person name="Klenk H.-P."/>
        </authorList>
    </citation>
    <scope>NUCLEOTIDE SEQUENCE [LARGE SCALE GENOMIC DNA]</scope>
    <source>
        <strain evidence="1 2">DSM 44826</strain>
    </source>
</reference>